<dbReference type="AlphaFoldDB" id="A0A0D1WRG2"/>
<feature type="compositionally biased region" description="Polar residues" evidence="1">
    <location>
        <begin position="9"/>
        <end position="23"/>
    </location>
</feature>
<accession>A0A0D1WRG2</accession>
<evidence type="ECO:0000313" key="3">
    <source>
        <dbReference type="Proteomes" id="UP000053599"/>
    </source>
</evidence>
<protein>
    <submittedName>
        <fullName evidence="2">Uncharacterized protein</fullName>
    </submittedName>
</protein>
<organism evidence="2 3">
    <name type="scientific">Exophiala sideris</name>
    <dbReference type="NCBI Taxonomy" id="1016849"/>
    <lineage>
        <taxon>Eukaryota</taxon>
        <taxon>Fungi</taxon>
        <taxon>Dikarya</taxon>
        <taxon>Ascomycota</taxon>
        <taxon>Pezizomycotina</taxon>
        <taxon>Eurotiomycetes</taxon>
        <taxon>Chaetothyriomycetidae</taxon>
        <taxon>Chaetothyriales</taxon>
        <taxon>Herpotrichiellaceae</taxon>
        <taxon>Exophiala</taxon>
    </lineage>
</organism>
<reference evidence="2 3" key="1">
    <citation type="submission" date="2015-01" db="EMBL/GenBank/DDBJ databases">
        <title>The Genome Sequence of Exophiala sideris CBS121828.</title>
        <authorList>
            <consortium name="The Broad Institute Genomics Platform"/>
            <person name="Cuomo C."/>
            <person name="de Hoog S."/>
            <person name="Gorbushina A."/>
            <person name="Stielow B."/>
            <person name="Teixiera M."/>
            <person name="Abouelleil A."/>
            <person name="Chapman S.B."/>
            <person name="Priest M."/>
            <person name="Young S.K."/>
            <person name="Wortman J."/>
            <person name="Nusbaum C."/>
            <person name="Birren B."/>
        </authorList>
    </citation>
    <scope>NUCLEOTIDE SEQUENCE [LARGE SCALE GENOMIC DNA]</scope>
    <source>
        <strain evidence="2 3">CBS 121828</strain>
    </source>
</reference>
<sequence length="146" mass="16409">MSIGYKDTVPTSKSSSPSHVRNLSSRTSLYSTPIHFFVGSSTSLPTLSTFITSPQWFFPFSQLVPPFISASKRYATTRKRSVTGRHNKLSIYDAAHPNRFRSLTTKESVTRRKIPHRISMRPCHLIVKATCNVPRNGPTSPVEETK</sequence>
<dbReference type="Proteomes" id="UP000053599">
    <property type="component" value="Unassembled WGS sequence"/>
</dbReference>
<evidence type="ECO:0000313" key="2">
    <source>
        <dbReference type="EMBL" id="KIV77676.1"/>
    </source>
</evidence>
<gene>
    <name evidence="2" type="ORF">PV11_09460</name>
</gene>
<feature type="region of interest" description="Disordered" evidence="1">
    <location>
        <begin position="1"/>
        <end position="23"/>
    </location>
</feature>
<proteinExistence type="predicted"/>
<evidence type="ECO:0000256" key="1">
    <source>
        <dbReference type="SAM" id="MobiDB-lite"/>
    </source>
</evidence>
<dbReference type="HOGENOM" id="CLU_1777465_0_0_1"/>
<name>A0A0D1WRG2_9EURO</name>
<dbReference type="EMBL" id="KN846954">
    <property type="protein sequence ID" value="KIV77676.1"/>
    <property type="molecule type" value="Genomic_DNA"/>
</dbReference>